<keyword evidence="2" id="KW-1185">Reference proteome</keyword>
<organism evidence="1 2">
    <name type="scientific">Rubroshorea leprosula</name>
    <dbReference type="NCBI Taxonomy" id="152421"/>
    <lineage>
        <taxon>Eukaryota</taxon>
        <taxon>Viridiplantae</taxon>
        <taxon>Streptophyta</taxon>
        <taxon>Embryophyta</taxon>
        <taxon>Tracheophyta</taxon>
        <taxon>Spermatophyta</taxon>
        <taxon>Magnoliopsida</taxon>
        <taxon>eudicotyledons</taxon>
        <taxon>Gunneridae</taxon>
        <taxon>Pentapetalae</taxon>
        <taxon>rosids</taxon>
        <taxon>malvids</taxon>
        <taxon>Malvales</taxon>
        <taxon>Dipterocarpaceae</taxon>
        <taxon>Rubroshorea</taxon>
    </lineage>
</organism>
<comment type="caution">
    <text evidence="1">The sequence shown here is derived from an EMBL/GenBank/DDBJ whole genome shotgun (WGS) entry which is preliminary data.</text>
</comment>
<evidence type="ECO:0008006" key="3">
    <source>
        <dbReference type="Google" id="ProtNLM"/>
    </source>
</evidence>
<evidence type="ECO:0000313" key="2">
    <source>
        <dbReference type="Proteomes" id="UP001054252"/>
    </source>
</evidence>
<name>A0AAV5MAW6_9ROSI</name>
<gene>
    <name evidence="1" type="ORF">SLEP1_g53883</name>
</gene>
<dbReference type="EMBL" id="BPVZ01000218">
    <property type="protein sequence ID" value="GKV46925.1"/>
    <property type="molecule type" value="Genomic_DNA"/>
</dbReference>
<dbReference type="Proteomes" id="UP001054252">
    <property type="component" value="Unassembled WGS sequence"/>
</dbReference>
<proteinExistence type="predicted"/>
<protein>
    <recommendedName>
        <fullName evidence="3">Pvs-trna-like protein</fullName>
    </recommendedName>
</protein>
<dbReference type="AlphaFoldDB" id="A0AAV5MAW6"/>
<evidence type="ECO:0000313" key="1">
    <source>
        <dbReference type="EMBL" id="GKV46925.1"/>
    </source>
</evidence>
<accession>A0AAV5MAW6</accession>
<reference evidence="1 2" key="1">
    <citation type="journal article" date="2021" name="Commun. Biol.">
        <title>The genome of Shorea leprosula (Dipterocarpaceae) highlights the ecological relevance of drought in aseasonal tropical rainforests.</title>
        <authorList>
            <person name="Ng K.K.S."/>
            <person name="Kobayashi M.J."/>
            <person name="Fawcett J.A."/>
            <person name="Hatakeyama M."/>
            <person name="Paape T."/>
            <person name="Ng C.H."/>
            <person name="Ang C.C."/>
            <person name="Tnah L.H."/>
            <person name="Lee C.T."/>
            <person name="Nishiyama T."/>
            <person name="Sese J."/>
            <person name="O'Brien M.J."/>
            <person name="Copetti D."/>
            <person name="Mohd Noor M.I."/>
            <person name="Ong R.C."/>
            <person name="Putra M."/>
            <person name="Sireger I.Z."/>
            <person name="Indrioko S."/>
            <person name="Kosugi Y."/>
            <person name="Izuno A."/>
            <person name="Isagi Y."/>
            <person name="Lee S.L."/>
            <person name="Shimizu K.K."/>
        </authorList>
    </citation>
    <scope>NUCLEOTIDE SEQUENCE [LARGE SCALE GENOMIC DNA]</scope>
    <source>
        <strain evidence="1">214</strain>
    </source>
</reference>
<sequence length="38" mass="4302">MPLTRAPLISYHLTQVEPPAQHQLVPSYVLLSRLDGYP</sequence>